<dbReference type="EMBL" id="CAEZVF010000181">
    <property type="protein sequence ID" value="CAB4627748.1"/>
    <property type="molecule type" value="Genomic_DNA"/>
</dbReference>
<dbReference type="AlphaFoldDB" id="A0A6J6ITK9"/>
<gene>
    <name evidence="1" type="ORF">UFOPK1939_01036</name>
</gene>
<sequence length="114" mass="12230">MSCLHFISKSLGLFKERSLFLALGFCDILADVLLRSPKFVKGSASGSTFFIQVKDLVHQGYVFASVTLGSTQGVRGIAQELDINHVLDPTSVGCALVDAGARGELWSVTLTQLL</sequence>
<protein>
    <submittedName>
        <fullName evidence="1">Unannotated protein</fullName>
    </submittedName>
</protein>
<accession>A0A6J6ITK9</accession>
<organism evidence="1">
    <name type="scientific">freshwater metagenome</name>
    <dbReference type="NCBI Taxonomy" id="449393"/>
    <lineage>
        <taxon>unclassified sequences</taxon>
        <taxon>metagenomes</taxon>
        <taxon>ecological metagenomes</taxon>
    </lineage>
</organism>
<evidence type="ECO:0000313" key="1">
    <source>
        <dbReference type="EMBL" id="CAB4627748.1"/>
    </source>
</evidence>
<name>A0A6J6ITK9_9ZZZZ</name>
<reference evidence="1" key="1">
    <citation type="submission" date="2020-05" db="EMBL/GenBank/DDBJ databases">
        <authorList>
            <person name="Chiriac C."/>
            <person name="Salcher M."/>
            <person name="Ghai R."/>
            <person name="Kavagutti S V."/>
        </authorList>
    </citation>
    <scope>NUCLEOTIDE SEQUENCE</scope>
</reference>
<proteinExistence type="predicted"/>